<proteinExistence type="predicted"/>
<comment type="caution">
    <text evidence="1">The sequence shown here is derived from an EMBL/GenBank/DDBJ whole genome shotgun (WGS) entry which is preliminary data.</text>
</comment>
<protein>
    <submittedName>
        <fullName evidence="1">Uncharacterized protein</fullName>
    </submittedName>
</protein>
<organism evidence="1 2">
    <name type="scientific">Tectimicrobiota bacterium</name>
    <dbReference type="NCBI Taxonomy" id="2528274"/>
    <lineage>
        <taxon>Bacteria</taxon>
        <taxon>Pseudomonadati</taxon>
        <taxon>Nitrospinota/Tectimicrobiota group</taxon>
        <taxon>Candidatus Tectimicrobiota</taxon>
    </lineage>
</organism>
<dbReference type="AlphaFoldDB" id="A0A932I3D4"/>
<dbReference type="EMBL" id="JACPUR010000037">
    <property type="protein sequence ID" value="MBI3129017.1"/>
    <property type="molecule type" value="Genomic_DNA"/>
</dbReference>
<evidence type="ECO:0000313" key="1">
    <source>
        <dbReference type="EMBL" id="MBI3129017.1"/>
    </source>
</evidence>
<dbReference type="Pfam" id="PF19027">
    <property type="entry name" value="DUF5752"/>
    <property type="match status" value="1"/>
</dbReference>
<dbReference type="Proteomes" id="UP000782312">
    <property type="component" value="Unassembled WGS sequence"/>
</dbReference>
<sequence length="221" mass="24866">MAAGPFEVKSCALIVRMDGLPSAVNLRELRDRTGRCSDKSIYHHTIERLIRPGFDEPEFTNDFAAWAYRSLGDQILAERLANLDPFAASSIESLRADILDILEERLAEIEHLPSVPWGKGFYFMQASIVVFDTGMRIGRPEDILGALRKMTRRSLYFHFVEGRSRHQGPDDFSDWLQAQGELGRRLAGALAGVDVQFFNLRDLKQEMIRRARGVIGGGAEA</sequence>
<dbReference type="InterPro" id="IPR044036">
    <property type="entry name" value="DUF5752"/>
</dbReference>
<gene>
    <name evidence="1" type="ORF">HYZ11_15530</name>
</gene>
<reference evidence="1" key="1">
    <citation type="submission" date="2020-07" db="EMBL/GenBank/DDBJ databases">
        <title>Huge and variable diversity of episymbiotic CPR bacteria and DPANN archaea in groundwater ecosystems.</title>
        <authorList>
            <person name="He C.Y."/>
            <person name="Keren R."/>
            <person name="Whittaker M."/>
            <person name="Farag I.F."/>
            <person name="Doudna J."/>
            <person name="Cate J.H.D."/>
            <person name="Banfield J.F."/>
        </authorList>
    </citation>
    <scope>NUCLEOTIDE SEQUENCE</scope>
    <source>
        <strain evidence="1">NC_groundwater_763_Ag_S-0.2um_68_21</strain>
    </source>
</reference>
<accession>A0A932I3D4</accession>
<name>A0A932I3D4_UNCTE</name>
<evidence type="ECO:0000313" key="2">
    <source>
        <dbReference type="Proteomes" id="UP000782312"/>
    </source>
</evidence>